<sequence length="65" mass="7730">MNKKTFLILAVAYSAVTFILNDVFQTTIGKILMTVSFLALIFLILWFIYSLFNFSIKQYFYHRNH</sequence>
<evidence type="ECO:0000256" key="1">
    <source>
        <dbReference type="SAM" id="Phobius"/>
    </source>
</evidence>
<keyword evidence="1" id="KW-0812">Transmembrane</keyword>
<name>A0ABS6GRY2_9BACI</name>
<evidence type="ECO:0000313" key="3">
    <source>
        <dbReference type="Proteomes" id="UP000812672"/>
    </source>
</evidence>
<proteinExistence type="predicted"/>
<keyword evidence="3" id="KW-1185">Reference proteome</keyword>
<comment type="caution">
    <text evidence="2">The sequence shown here is derived from an EMBL/GenBank/DDBJ whole genome shotgun (WGS) entry which is preliminary data.</text>
</comment>
<dbReference type="RefSeq" id="WP_216687831.1">
    <property type="nucleotide sequence ID" value="NZ_CAUPKR010000024.1"/>
</dbReference>
<dbReference type="EMBL" id="JAHLZF010000024">
    <property type="protein sequence ID" value="MBU6081871.1"/>
    <property type="molecule type" value="Genomic_DNA"/>
</dbReference>
<protein>
    <submittedName>
        <fullName evidence="2">Uncharacterized protein</fullName>
    </submittedName>
</protein>
<keyword evidence="1" id="KW-0472">Membrane</keyword>
<accession>A0ABS6GRY2</accession>
<feature type="transmembrane region" description="Helical" evidence="1">
    <location>
        <begin position="31"/>
        <end position="52"/>
    </location>
</feature>
<dbReference type="Proteomes" id="UP000812672">
    <property type="component" value="Unassembled WGS sequence"/>
</dbReference>
<reference evidence="2 3" key="1">
    <citation type="journal article" date="2011" name="Int. J. Syst. Evol. Microbiol.">
        <title>Allobacillus halotolerans gen. nov., sp. nov. isolated from shrimp paste.</title>
        <authorList>
            <person name="Sheu S.Y."/>
            <person name="Arun A.B."/>
            <person name="Jiang S.R."/>
            <person name="Young C.C."/>
            <person name="Chen W.M."/>
        </authorList>
    </citation>
    <scope>NUCLEOTIDE SEQUENCE [LARGE SCALE GENOMIC DNA]</scope>
    <source>
        <strain evidence="2 3">LMG 24826</strain>
    </source>
</reference>
<gene>
    <name evidence="2" type="ORF">KQ486_12685</name>
</gene>
<keyword evidence="1" id="KW-1133">Transmembrane helix</keyword>
<organism evidence="2 3">
    <name type="scientific">Allobacillus halotolerans</name>
    <dbReference type="NCBI Taxonomy" id="570278"/>
    <lineage>
        <taxon>Bacteria</taxon>
        <taxon>Bacillati</taxon>
        <taxon>Bacillota</taxon>
        <taxon>Bacilli</taxon>
        <taxon>Bacillales</taxon>
        <taxon>Bacillaceae</taxon>
        <taxon>Allobacillus</taxon>
    </lineage>
</organism>
<evidence type="ECO:0000313" key="2">
    <source>
        <dbReference type="EMBL" id="MBU6081871.1"/>
    </source>
</evidence>